<dbReference type="AlphaFoldDB" id="A0A2K6K5S7"/>
<feature type="transmembrane region" description="Helical" evidence="2">
    <location>
        <begin position="392"/>
        <end position="414"/>
    </location>
</feature>
<dbReference type="InterPro" id="IPR057413">
    <property type="entry name" value="Beta-barrel_INTS6"/>
</dbReference>
<feature type="region of interest" description="Disordered" evidence="1">
    <location>
        <begin position="626"/>
        <end position="648"/>
    </location>
</feature>
<dbReference type="PANTHER" id="PTHR12957">
    <property type="entry name" value="DEAD/H BOX POLYPEPTIDE 26/DICE1-RELATED"/>
    <property type="match status" value="1"/>
</dbReference>
<keyword evidence="2" id="KW-0812">Transmembrane</keyword>
<dbReference type="InterPro" id="IPR051113">
    <property type="entry name" value="Integrator_subunit6"/>
</dbReference>
<dbReference type="PROSITE" id="PS50234">
    <property type="entry name" value="VWFA"/>
    <property type="match status" value="1"/>
</dbReference>
<dbReference type="PANTHER" id="PTHR12957:SF22">
    <property type="entry name" value="INTEGRATOR COMPLEX SUBUNIT 6-LIKE"/>
    <property type="match status" value="1"/>
</dbReference>
<dbReference type="InterPro" id="IPR029307">
    <property type="entry name" value="INT_SG_DDX_CT_C"/>
</dbReference>
<reference evidence="4" key="2">
    <citation type="submission" date="2025-08" db="UniProtKB">
        <authorList>
            <consortium name="Ensembl"/>
        </authorList>
    </citation>
    <scope>IDENTIFICATION</scope>
</reference>
<dbReference type="SUPFAM" id="SSF53300">
    <property type="entry name" value="vWA-like"/>
    <property type="match status" value="1"/>
</dbReference>
<organism evidence="4 5">
    <name type="scientific">Rhinopithecus bieti</name>
    <name type="common">Black snub-nosed monkey</name>
    <name type="synonym">Pygathrix bieti</name>
    <dbReference type="NCBI Taxonomy" id="61621"/>
    <lineage>
        <taxon>Eukaryota</taxon>
        <taxon>Metazoa</taxon>
        <taxon>Chordata</taxon>
        <taxon>Craniata</taxon>
        <taxon>Vertebrata</taxon>
        <taxon>Euteleostomi</taxon>
        <taxon>Mammalia</taxon>
        <taxon>Eutheria</taxon>
        <taxon>Euarchontoglires</taxon>
        <taxon>Primates</taxon>
        <taxon>Haplorrhini</taxon>
        <taxon>Catarrhini</taxon>
        <taxon>Cercopithecidae</taxon>
        <taxon>Colobinae</taxon>
        <taxon>Rhinopithecus</taxon>
    </lineage>
</organism>
<dbReference type="OMA" id="AFWPDST"/>
<keyword evidence="2" id="KW-1133">Transmembrane helix</keyword>
<evidence type="ECO:0000313" key="4">
    <source>
        <dbReference type="Ensembl" id="ENSRBIP00000006631.1"/>
    </source>
</evidence>
<dbReference type="GO" id="GO:0034472">
    <property type="term" value="P:snRNA 3'-end processing"/>
    <property type="evidence" value="ECO:0007669"/>
    <property type="project" value="TreeGrafter"/>
</dbReference>
<proteinExistence type="predicted"/>
<keyword evidence="2" id="KW-0472">Membrane</keyword>
<dbReference type="CDD" id="cd00198">
    <property type="entry name" value="vWFA"/>
    <property type="match status" value="1"/>
</dbReference>
<dbReference type="FunFam" id="3.40.50.410:FF:000010">
    <property type="entry name" value="Integrator complex subunit 6 like"/>
    <property type="match status" value="1"/>
</dbReference>
<name>A0A2K6K5S7_RHIBE</name>
<dbReference type="STRING" id="61621.ENSRBIP00000006631"/>
<dbReference type="InterPro" id="IPR036465">
    <property type="entry name" value="vWFA_dom_sf"/>
</dbReference>
<dbReference type="Pfam" id="PF25462">
    <property type="entry name" value="Beta-barrel_INTS6"/>
    <property type="match status" value="1"/>
</dbReference>
<evidence type="ECO:0000313" key="5">
    <source>
        <dbReference type="Proteomes" id="UP000233180"/>
    </source>
</evidence>
<dbReference type="Gene3D" id="3.40.50.410">
    <property type="entry name" value="von Willebrand factor, type A domain"/>
    <property type="match status" value="1"/>
</dbReference>
<dbReference type="Pfam" id="PF15300">
    <property type="entry name" value="INT_SG_DDX_CT_C"/>
    <property type="match status" value="1"/>
</dbReference>
<gene>
    <name evidence="4" type="primary">INTS6L</name>
</gene>
<dbReference type="Ensembl" id="ENSRBIT00000029812.1">
    <property type="protein sequence ID" value="ENSRBIP00000006631.1"/>
    <property type="gene ID" value="ENSRBIG00000026785.1"/>
</dbReference>
<dbReference type="Pfam" id="PF13519">
    <property type="entry name" value="VWA_2"/>
    <property type="match status" value="1"/>
</dbReference>
<protein>
    <submittedName>
        <fullName evidence="4">Integrator complex subunit 6 like</fullName>
    </submittedName>
</protein>
<dbReference type="InterPro" id="IPR002035">
    <property type="entry name" value="VWF_A"/>
</dbReference>
<sequence length="883" mass="98786">MPILLFLIDTSASMNQRTDLGTSYLDIAKGAVELFLKLRARDPASRGDRYMLVTYDEPPYCIKAGWKENHATFMSELKNLQASGLTTLGQALRSSFDLLNLNRLISGIDNYGQGRNPFFLEPSILITITDGNKLTSTAGVQEELHLPLNSPLPGSELTKEPFRWDQRLFALVLRLPGVASTEPEQLGSVPTDESAITQMCEVTGGRSYCVRTQRMLNQCLESLVQKVQSGVVINFEKTGPDPLPIGEDGLTDSSRPSNSFAAQPWHSCHKLIYVRPNSKTGVPVGHWPIPESFWPDQNLPSLPPRTSHPVVRFSCIDCEPMVIDKLPFDKYELEPSPLTQYILERKSPHTCWQVFVTSSGKYNELGYPFGYLKASTTLTCVNLFVMPYNYPVLLPLLVLFSLCSIFLFSVFILLPLKKALRMMGAPNLISDNLDCGLSYSVISYLKKLSQQTKLESERILASVGKKPPQEIGIRVKNHSGGGMSLTHNKNFRKLLKEITGETALRLTELNTKEFAGFQIGLLNKDLKPQTYRNAYDIPRRGLLDQLTRMRSNLLKTHKFIVGQDEDSLHSVPVAQMGNYQEYLKTLASPLREIDPDQPKRLHTFGNPFKQDKKGMMIDEADEFVAGPQNKVKRPGEPSSPMSSKRRRSMSLLLRKPQTPPTVTNHVGGKGPPSASWFPSNPNLIKPTLVHTDATVIHDGHEEKMENGQITPDGFLSKSAPSELINMTGDLMPPNQLDSLSDDFTSLSRDGLIQKPGINAFVGGAKNCNLSVDDQKDPVASTLGTMPNTLQITPAMAQGINADIKHQLMKEVRKFGRKYERIFILLEEVQGPLEMKKQFVEFTIKEAARFKRRVLIQYLEKVLEKIDSHHLLSNINHINSRSSC</sequence>
<dbReference type="GO" id="GO:0032039">
    <property type="term" value="C:integrator complex"/>
    <property type="evidence" value="ECO:0007669"/>
    <property type="project" value="TreeGrafter"/>
</dbReference>
<evidence type="ECO:0000256" key="2">
    <source>
        <dbReference type="SAM" id="Phobius"/>
    </source>
</evidence>
<reference evidence="4" key="3">
    <citation type="submission" date="2025-09" db="UniProtKB">
        <authorList>
            <consortium name="Ensembl"/>
        </authorList>
    </citation>
    <scope>IDENTIFICATION</scope>
</reference>
<reference evidence="4 5" key="1">
    <citation type="submission" date="2016-06" db="EMBL/GenBank/DDBJ databases">
        <title>Genome of Rhinopithecus bieti.</title>
        <authorList>
            <person name="Wu"/>
            <person name="C.-I. and Zhang"/>
            <person name="Y."/>
        </authorList>
    </citation>
    <scope>NUCLEOTIDE SEQUENCE</scope>
</reference>
<accession>A0A2K6K5S7</accession>
<evidence type="ECO:0000256" key="1">
    <source>
        <dbReference type="SAM" id="MobiDB-lite"/>
    </source>
</evidence>
<dbReference type="Proteomes" id="UP000233180">
    <property type="component" value="Unassembled WGS sequence"/>
</dbReference>
<keyword evidence="5" id="KW-1185">Reference proteome</keyword>
<evidence type="ECO:0000259" key="3">
    <source>
        <dbReference type="PROSITE" id="PS50234"/>
    </source>
</evidence>
<dbReference type="GeneTree" id="ENSGT00390000016655"/>
<feature type="domain" description="VWFA" evidence="3">
    <location>
        <begin position="3"/>
        <end position="227"/>
    </location>
</feature>